<keyword evidence="1" id="KW-0472">Membrane</keyword>
<keyword evidence="1" id="KW-0812">Transmembrane</keyword>
<protein>
    <submittedName>
        <fullName evidence="3">Uncharacterized protein</fullName>
    </submittedName>
</protein>
<reference evidence="2" key="1">
    <citation type="submission" date="2022-06" db="EMBL/GenBank/DDBJ databases">
        <authorList>
            <person name="Berger JAMES D."/>
            <person name="Berger JAMES D."/>
        </authorList>
    </citation>
    <scope>NUCLEOTIDE SEQUENCE [LARGE SCALE GENOMIC DNA]</scope>
</reference>
<feature type="transmembrane region" description="Helical" evidence="1">
    <location>
        <begin position="52"/>
        <end position="72"/>
    </location>
</feature>
<name>A0AA85JBK5_TRIRE</name>
<dbReference type="Proteomes" id="UP000050795">
    <property type="component" value="Unassembled WGS sequence"/>
</dbReference>
<evidence type="ECO:0000313" key="2">
    <source>
        <dbReference type="Proteomes" id="UP000050795"/>
    </source>
</evidence>
<proteinExistence type="predicted"/>
<dbReference type="AlphaFoldDB" id="A0AA85JBK5"/>
<accession>A0AA85JBK5</accession>
<evidence type="ECO:0000313" key="3">
    <source>
        <dbReference type="WBParaSite" id="TREG1_2470.1"/>
    </source>
</evidence>
<organism evidence="2 3">
    <name type="scientific">Trichobilharzia regenti</name>
    <name type="common">Nasal bird schistosome</name>
    <dbReference type="NCBI Taxonomy" id="157069"/>
    <lineage>
        <taxon>Eukaryota</taxon>
        <taxon>Metazoa</taxon>
        <taxon>Spiralia</taxon>
        <taxon>Lophotrochozoa</taxon>
        <taxon>Platyhelminthes</taxon>
        <taxon>Trematoda</taxon>
        <taxon>Digenea</taxon>
        <taxon>Strigeidida</taxon>
        <taxon>Schistosomatoidea</taxon>
        <taxon>Schistosomatidae</taxon>
        <taxon>Trichobilharzia</taxon>
    </lineage>
</organism>
<sequence length="137" mass="16230">MQQNVHLLNAEFDKRKYKCANINAILCISFATVFNANSKLLLALRKLIQIPLLMKSLVLPTFYISMMMVISFTEEQTSNKKNNVFRLPYSHVKTQYCNMLWYRLGIQCSEYLYKYDDKTVQAVKEFINNLQNRRKND</sequence>
<keyword evidence="2" id="KW-1185">Reference proteome</keyword>
<reference evidence="3" key="2">
    <citation type="submission" date="2023-11" db="UniProtKB">
        <authorList>
            <consortium name="WormBaseParasite"/>
        </authorList>
    </citation>
    <scope>IDENTIFICATION</scope>
</reference>
<dbReference type="WBParaSite" id="TREG1_2470.1">
    <property type="protein sequence ID" value="TREG1_2470.1"/>
    <property type="gene ID" value="TREG1_2470"/>
</dbReference>
<feature type="transmembrane region" description="Helical" evidence="1">
    <location>
        <begin position="20"/>
        <end position="40"/>
    </location>
</feature>
<keyword evidence="1" id="KW-1133">Transmembrane helix</keyword>
<evidence type="ECO:0000256" key="1">
    <source>
        <dbReference type="SAM" id="Phobius"/>
    </source>
</evidence>